<dbReference type="STRING" id="1423782.FD32_GL000025"/>
<dbReference type="PATRIC" id="fig|1423782.4.peg.25"/>
<gene>
    <name evidence="2" type="ORF">FD32_GL000025</name>
</gene>
<dbReference type="AlphaFoldDB" id="A0A0R1XB65"/>
<sequence length="192" mass="21933">MLTALLALLCYLYQLPTIIIGDFIQFSLPVLIIWLIIAVIRAHHRQQRVGRQELVSPANPLKQALVRALTNEQEHHRKLVQHLRHKQQEQLDQLDLFSHEIKNSLALLQAAAESQPAVSSTQVKTNVHQADYYLNILSGERLAMDKSDLDLKWLNLSKTVNEVIRQNGQLFIAKQLIPKISISPVQVMTDQK</sequence>
<comment type="caution">
    <text evidence="2">The sequence shown here is derived from an EMBL/GenBank/DDBJ whole genome shotgun (WGS) entry which is preliminary data.</text>
</comment>
<evidence type="ECO:0000256" key="1">
    <source>
        <dbReference type="SAM" id="Phobius"/>
    </source>
</evidence>
<keyword evidence="2" id="KW-0808">Transferase</keyword>
<dbReference type="EMBL" id="AZGM01000059">
    <property type="protein sequence ID" value="KRM27447.1"/>
    <property type="molecule type" value="Genomic_DNA"/>
</dbReference>
<keyword evidence="3" id="KW-1185">Reference proteome</keyword>
<name>A0A0R1XB65_9LACO</name>
<evidence type="ECO:0000313" key="2">
    <source>
        <dbReference type="EMBL" id="KRM27447.1"/>
    </source>
</evidence>
<feature type="transmembrane region" description="Helical" evidence="1">
    <location>
        <begin position="24"/>
        <end position="42"/>
    </location>
</feature>
<accession>A0A0R1XB65</accession>
<evidence type="ECO:0000313" key="3">
    <source>
        <dbReference type="Proteomes" id="UP000051412"/>
    </source>
</evidence>
<keyword evidence="1" id="KW-0812">Transmembrane</keyword>
<organism evidence="2 3">
    <name type="scientific">Limosilactobacillus panis DSM 6035</name>
    <dbReference type="NCBI Taxonomy" id="1423782"/>
    <lineage>
        <taxon>Bacteria</taxon>
        <taxon>Bacillati</taxon>
        <taxon>Bacillota</taxon>
        <taxon>Bacilli</taxon>
        <taxon>Lactobacillales</taxon>
        <taxon>Lactobacillaceae</taxon>
        <taxon>Limosilactobacillus</taxon>
    </lineage>
</organism>
<keyword evidence="2" id="KW-0418">Kinase</keyword>
<keyword evidence="1" id="KW-0472">Membrane</keyword>
<dbReference type="GO" id="GO:0016301">
    <property type="term" value="F:kinase activity"/>
    <property type="evidence" value="ECO:0007669"/>
    <property type="project" value="UniProtKB-KW"/>
</dbReference>
<protein>
    <submittedName>
        <fullName evidence="2">ATPase histidine kinase DNA gyrase B HSP90 domain protein</fullName>
    </submittedName>
</protein>
<proteinExistence type="predicted"/>
<dbReference type="Proteomes" id="UP000051412">
    <property type="component" value="Unassembled WGS sequence"/>
</dbReference>
<reference evidence="2 3" key="1">
    <citation type="journal article" date="2015" name="Genome Announc.">
        <title>Expanding the biotechnology potential of lactobacilli through comparative genomics of 213 strains and associated genera.</title>
        <authorList>
            <person name="Sun Z."/>
            <person name="Harris H.M."/>
            <person name="McCann A."/>
            <person name="Guo C."/>
            <person name="Argimon S."/>
            <person name="Zhang W."/>
            <person name="Yang X."/>
            <person name="Jeffery I.B."/>
            <person name="Cooney J.C."/>
            <person name="Kagawa T.F."/>
            <person name="Liu W."/>
            <person name="Song Y."/>
            <person name="Salvetti E."/>
            <person name="Wrobel A."/>
            <person name="Rasinkangas P."/>
            <person name="Parkhill J."/>
            <person name="Rea M.C."/>
            <person name="O'Sullivan O."/>
            <person name="Ritari J."/>
            <person name="Douillard F.P."/>
            <person name="Paul Ross R."/>
            <person name="Yang R."/>
            <person name="Briner A.E."/>
            <person name="Felis G.E."/>
            <person name="de Vos W.M."/>
            <person name="Barrangou R."/>
            <person name="Klaenhammer T.R."/>
            <person name="Caufield P.W."/>
            <person name="Cui Y."/>
            <person name="Zhang H."/>
            <person name="O'Toole P.W."/>
        </authorList>
    </citation>
    <scope>NUCLEOTIDE SEQUENCE [LARGE SCALE GENOMIC DNA]</scope>
    <source>
        <strain evidence="2 3">DSM 6035</strain>
    </source>
</reference>
<keyword evidence="1" id="KW-1133">Transmembrane helix</keyword>
<dbReference type="RefSeq" id="WP_235803757.1">
    <property type="nucleotide sequence ID" value="NZ_AZGM01000059.1"/>
</dbReference>